<reference evidence="1 2" key="1">
    <citation type="journal article" date="2016" name="Nat. Commun.">
        <title>Thousands of microbial genomes shed light on interconnected biogeochemical processes in an aquifer system.</title>
        <authorList>
            <person name="Anantharaman K."/>
            <person name="Brown C.T."/>
            <person name="Hug L.A."/>
            <person name="Sharon I."/>
            <person name="Castelle C.J."/>
            <person name="Probst A.J."/>
            <person name="Thomas B.C."/>
            <person name="Singh A."/>
            <person name="Wilkins M.J."/>
            <person name="Karaoz U."/>
            <person name="Brodie E.L."/>
            <person name="Williams K.H."/>
            <person name="Hubbard S.S."/>
            <person name="Banfield J.F."/>
        </authorList>
    </citation>
    <scope>NUCLEOTIDE SEQUENCE [LARGE SCALE GENOMIC DNA]</scope>
</reference>
<protein>
    <submittedName>
        <fullName evidence="1">Uncharacterized protein</fullName>
    </submittedName>
</protein>
<organism evidence="1 2">
    <name type="scientific">Candidatus Lloydbacteria bacterium RIFCSPHIGHO2_02_FULL_50_13</name>
    <dbReference type="NCBI Taxonomy" id="1798661"/>
    <lineage>
        <taxon>Bacteria</taxon>
        <taxon>Candidatus Lloydiibacteriota</taxon>
    </lineage>
</organism>
<evidence type="ECO:0000313" key="2">
    <source>
        <dbReference type="Proteomes" id="UP000177996"/>
    </source>
</evidence>
<proteinExistence type="predicted"/>
<sequence>MAIKYHAPIEFAPDQHGVLVFHSRRKNIPEGIEVLPAQAPQPTPAADPSIMRQTIQSVRFGWGTFLALCSTGEVKVFEGGYGHCLVYINYTAKKEKAEPDDCWVDGNAYKLFLRSLFNETFKKVKVKWEDRKITVRFSPERATKPVETMLVFTHPQPEESVVAAS</sequence>
<evidence type="ECO:0000313" key="1">
    <source>
        <dbReference type="EMBL" id="OGZ06697.1"/>
    </source>
</evidence>
<name>A0A1G2CZK5_9BACT</name>
<accession>A0A1G2CZK5</accession>
<dbReference type="Proteomes" id="UP000177996">
    <property type="component" value="Unassembled WGS sequence"/>
</dbReference>
<dbReference type="AlphaFoldDB" id="A0A1G2CZK5"/>
<comment type="caution">
    <text evidence="1">The sequence shown here is derived from an EMBL/GenBank/DDBJ whole genome shotgun (WGS) entry which is preliminary data.</text>
</comment>
<gene>
    <name evidence="1" type="ORF">A3D65_02135</name>
</gene>
<dbReference type="EMBL" id="MHLL01000078">
    <property type="protein sequence ID" value="OGZ06697.1"/>
    <property type="molecule type" value="Genomic_DNA"/>
</dbReference>